<dbReference type="InterPro" id="IPR056924">
    <property type="entry name" value="SH3_Tf2-1"/>
</dbReference>
<dbReference type="PANTHER" id="PTHR46148">
    <property type="entry name" value="CHROMO DOMAIN-CONTAINING PROTEIN"/>
    <property type="match status" value="1"/>
</dbReference>
<dbReference type="PANTHER" id="PTHR46148:SF58">
    <property type="entry name" value="RETROTRANSPOSON PROTEIN"/>
    <property type="match status" value="1"/>
</dbReference>
<evidence type="ECO:0000313" key="2">
    <source>
        <dbReference type="EMBL" id="WMV07795.1"/>
    </source>
</evidence>
<evidence type="ECO:0000313" key="3">
    <source>
        <dbReference type="Proteomes" id="UP001234989"/>
    </source>
</evidence>
<gene>
    <name evidence="2" type="ORF">MTR67_001180</name>
</gene>
<feature type="domain" description="Tf2-1-like SH3-like" evidence="1">
    <location>
        <begin position="5"/>
        <end position="51"/>
    </location>
</feature>
<dbReference type="EMBL" id="CP133612">
    <property type="protein sequence ID" value="WMV07795.1"/>
    <property type="molecule type" value="Genomic_DNA"/>
</dbReference>
<sequence length="105" mass="12219">MKGVMRFGKKDKLSPHHVGPYKVLRRIGKVSYELYLPKDLASVHLVFHISLKNCIGDLTSIVPLESLTINKKFSYKEVPVEILDRQVNKLRNKKFTSVKILWRNQ</sequence>
<name>A0AAF0TC63_SOLVR</name>
<protein>
    <recommendedName>
        <fullName evidence="1">Tf2-1-like SH3-like domain-containing protein</fullName>
    </recommendedName>
</protein>
<organism evidence="2 3">
    <name type="scientific">Solanum verrucosum</name>
    <dbReference type="NCBI Taxonomy" id="315347"/>
    <lineage>
        <taxon>Eukaryota</taxon>
        <taxon>Viridiplantae</taxon>
        <taxon>Streptophyta</taxon>
        <taxon>Embryophyta</taxon>
        <taxon>Tracheophyta</taxon>
        <taxon>Spermatophyta</taxon>
        <taxon>Magnoliopsida</taxon>
        <taxon>eudicotyledons</taxon>
        <taxon>Gunneridae</taxon>
        <taxon>Pentapetalae</taxon>
        <taxon>asterids</taxon>
        <taxon>lamiids</taxon>
        <taxon>Solanales</taxon>
        <taxon>Solanaceae</taxon>
        <taxon>Solanoideae</taxon>
        <taxon>Solaneae</taxon>
        <taxon>Solanum</taxon>
    </lineage>
</organism>
<proteinExistence type="predicted"/>
<dbReference type="AlphaFoldDB" id="A0AAF0TC63"/>
<accession>A0AAF0TC63</accession>
<keyword evidence="3" id="KW-1185">Reference proteome</keyword>
<reference evidence="2" key="1">
    <citation type="submission" date="2023-08" db="EMBL/GenBank/DDBJ databases">
        <title>A de novo genome assembly of Solanum verrucosum Schlechtendal, a Mexican diploid species geographically isolated from the other diploid A-genome species in potato relatives.</title>
        <authorList>
            <person name="Hosaka K."/>
        </authorList>
    </citation>
    <scope>NUCLEOTIDE SEQUENCE</scope>
    <source>
        <tissue evidence="2">Young leaves</tissue>
    </source>
</reference>
<dbReference type="Pfam" id="PF24626">
    <property type="entry name" value="SH3_Tf2-1"/>
    <property type="match status" value="1"/>
</dbReference>
<evidence type="ECO:0000259" key="1">
    <source>
        <dbReference type="Pfam" id="PF24626"/>
    </source>
</evidence>
<dbReference type="Proteomes" id="UP001234989">
    <property type="component" value="Chromosome 1"/>
</dbReference>